<dbReference type="Proteomes" id="UP000435138">
    <property type="component" value="Unassembled WGS sequence"/>
</dbReference>
<feature type="region of interest" description="Disordered" evidence="6">
    <location>
        <begin position="1"/>
        <end position="29"/>
    </location>
</feature>
<comment type="caution">
    <text evidence="8">The sequence shown here is derived from an EMBL/GenBank/DDBJ whole genome shotgun (WGS) entry which is preliminary data.</text>
</comment>
<protein>
    <recommendedName>
        <fullName evidence="3">Chitooligosaccharide deacetylase</fullName>
    </recommendedName>
    <alternativeName>
        <fullName evidence="5">Nodulation protein B</fullName>
    </alternativeName>
</protein>
<dbReference type="AlphaFoldDB" id="A0A6A8AH02"/>
<comment type="similarity">
    <text evidence="2">Belongs to the polysaccharide deacetylase family.</text>
</comment>
<dbReference type="SUPFAM" id="SSF88713">
    <property type="entry name" value="Glycoside hydrolase/deacetylase"/>
    <property type="match status" value="1"/>
</dbReference>
<evidence type="ECO:0000313" key="9">
    <source>
        <dbReference type="Proteomes" id="UP000435138"/>
    </source>
</evidence>
<evidence type="ECO:0000256" key="3">
    <source>
        <dbReference type="ARBA" id="ARBA00020071"/>
    </source>
</evidence>
<evidence type="ECO:0000256" key="4">
    <source>
        <dbReference type="ARBA" id="ARBA00022729"/>
    </source>
</evidence>
<dbReference type="InterPro" id="IPR002509">
    <property type="entry name" value="NODB_dom"/>
</dbReference>
<dbReference type="EMBL" id="WIXI01000048">
    <property type="protein sequence ID" value="MQY48506.1"/>
    <property type="molecule type" value="Genomic_DNA"/>
</dbReference>
<evidence type="ECO:0000256" key="6">
    <source>
        <dbReference type="SAM" id="MobiDB-lite"/>
    </source>
</evidence>
<proteinExistence type="inferred from homology"/>
<dbReference type="Gene3D" id="3.20.20.370">
    <property type="entry name" value="Glycoside hydrolase/deacetylase"/>
    <property type="match status" value="1"/>
</dbReference>
<evidence type="ECO:0000259" key="7">
    <source>
        <dbReference type="PROSITE" id="PS51677"/>
    </source>
</evidence>
<dbReference type="Pfam" id="PF01522">
    <property type="entry name" value="Polysacc_deac_1"/>
    <property type="match status" value="1"/>
</dbReference>
<keyword evidence="4" id="KW-0732">Signal</keyword>
<dbReference type="InterPro" id="IPR051398">
    <property type="entry name" value="Polysacch_Deacetylase"/>
</dbReference>
<evidence type="ECO:0000256" key="5">
    <source>
        <dbReference type="ARBA" id="ARBA00032976"/>
    </source>
</evidence>
<gene>
    <name evidence="8" type="ORF">GAO09_20950</name>
</gene>
<dbReference type="PANTHER" id="PTHR34216">
    <property type="match status" value="1"/>
</dbReference>
<accession>A0A6A8AH02</accession>
<organism evidence="8 9">
    <name type="scientific">Endobacterium cereale</name>
    <dbReference type="NCBI Taxonomy" id="2663029"/>
    <lineage>
        <taxon>Bacteria</taxon>
        <taxon>Pseudomonadati</taxon>
        <taxon>Pseudomonadota</taxon>
        <taxon>Alphaproteobacteria</taxon>
        <taxon>Hyphomicrobiales</taxon>
        <taxon>Rhizobiaceae</taxon>
        <taxon>Endobacterium</taxon>
    </lineage>
</organism>
<sequence length="277" mass="31010">MPQSGLKKRHQSIGGGMTDNGADRGMRSNSPQEILYGFSRKIGRHVHFRPYSLKLDEAVVAFTFDDFPVSCYQNAAPALEDAGMRGTFYLASGLMGRYENGQLIVDEAMVRDLSDKGHEIGGHTHDHVNVQRTPLSDLKEDVRRNDRIISEIVGHSKPVSFAYPFGMISVMSKLTLMNRYPVLRGIKVGTNHGIIDLAHLQAQELYDCSQDSGSIDAMLDDAQRRKGWLIFYTHDVRPDPTNIGCTPRFFSEVVEKVRKRGMKVETVIDTVNRLGIA</sequence>
<name>A0A6A8AH02_9HYPH</name>
<dbReference type="GO" id="GO:0016810">
    <property type="term" value="F:hydrolase activity, acting on carbon-nitrogen (but not peptide) bonds"/>
    <property type="evidence" value="ECO:0007669"/>
    <property type="project" value="InterPro"/>
</dbReference>
<dbReference type="CDD" id="cd10967">
    <property type="entry name" value="CE4_GLA_like_6s"/>
    <property type="match status" value="1"/>
</dbReference>
<dbReference type="PANTHER" id="PTHR34216:SF11">
    <property type="entry name" value="CHITOOLIGOSACCHARIDE DEACETYLASE"/>
    <property type="match status" value="1"/>
</dbReference>
<comment type="function">
    <text evidence="1">Is involved in generating a small heat-stable compound (Nod), an acylated oligomer of N-acetylglucosamine, that stimulates mitosis in various plant protoplasts.</text>
</comment>
<evidence type="ECO:0000256" key="2">
    <source>
        <dbReference type="ARBA" id="ARBA00010973"/>
    </source>
</evidence>
<dbReference type="GO" id="GO:0005975">
    <property type="term" value="P:carbohydrate metabolic process"/>
    <property type="evidence" value="ECO:0007669"/>
    <property type="project" value="InterPro"/>
</dbReference>
<dbReference type="InterPro" id="IPR011330">
    <property type="entry name" value="Glyco_hydro/deAcase_b/a-brl"/>
</dbReference>
<dbReference type="PROSITE" id="PS51677">
    <property type="entry name" value="NODB"/>
    <property type="match status" value="1"/>
</dbReference>
<evidence type="ECO:0000256" key="1">
    <source>
        <dbReference type="ARBA" id="ARBA00003236"/>
    </source>
</evidence>
<reference evidence="8 9" key="1">
    <citation type="submission" date="2019-11" db="EMBL/GenBank/DDBJ databases">
        <title>Genome analysis of Rhizobacterium cereale a novel genus and species isolated from maize roots in North Spain.</title>
        <authorList>
            <person name="Menendez E."/>
            <person name="Flores-Felix J.D."/>
            <person name="Ramirez-Bahena M.-H."/>
            <person name="Igual J.M."/>
            <person name="Garcia-Fraile P."/>
            <person name="Peix A."/>
            <person name="Velazquez E."/>
        </authorList>
    </citation>
    <scope>NUCLEOTIDE SEQUENCE [LARGE SCALE GENOMIC DNA]</scope>
    <source>
        <strain evidence="8 9">RZME27</strain>
    </source>
</reference>
<keyword evidence="9" id="KW-1185">Reference proteome</keyword>
<feature type="compositionally biased region" description="Basic residues" evidence="6">
    <location>
        <begin position="1"/>
        <end position="11"/>
    </location>
</feature>
<evidence type="ECO:0000313" key="8">
    <source>
        <dbReference type="EMBL" id="MQY48506.1"/>
    </source>
</evidence>
<feature type="domain" description="NodB homology" evidence="7">
    <location>
        <begin position="58"/>
        <end position="265"/>
    </location>
</feature>